<dbReference type="EMBL" id="MU129123">
    <property type="protein sequence ID" value="KAF9506119.1"/>
    <property type="molecule type" value="Genomic_DNA"/>
</dbReference>
<reference evidence="2" key="1">
    <citation type="journal article" date="2020" name="Nat. Commun.">
        <title>Large-scale genome sequencing of mycorrhizal fungi provides insights into the early evolution of symbiotic traits.</title>
        <authorList>
            <person name="Miyauchi S."/>
            <person name="Kiss E."/>
            <person name="Kuo A."/>
            <person name="Drula E."/>
            <person name="Kohler A."/>
            <person name="Sanchez-Garcia M."/>
            <person name="Morin E."/>
            <person name="Andreopoulos B."/>
            <person name="Barry K.W."/>
            <person name="Bonito G."/>
            <person name="Buee M."/>
            <person name="Carver A."/>
            <person name="Chen C."/>
            <person name="Cichocki N."/>
            <person name="Clum A."/>
            <person name="Culley D."/>
            <person name="Crous P.W."/>
            <person name="Fauchery L."/>
            <person name="Girlanda M."/>
            <person name="Hayes R.D."/>
            <person name="Keri Z."/>
            <person name="LaButti K."/>
            <person name="Lipzen A."/>
            <person name="Lombard V."/>
            <person name="Magnuson J."/>
            <person name="Maillard F."/>
            <person name="Murat C."/>
            <person name="Nolan M."/>
            <person name="Ohm R.A."/>
            <person name="Pangilinan J."/>
            <person name="Pereira M.F."/>
            <person name="Perotto S."/>
            <person name="Peter M."/>
            <person name="Pfister S."/>
            <person name="Riley R."/>
            <person name="Sitrit Y."/>
            <person name="Stielow J.B."/>
            <person name="Szollosi G."/>
            <person name="Zifcakova L."/>
            <person name="Stursova M."/>
            <person name="Spatafora J.W."/>
            <person name="Tedersoo L."/>
            <person name="Vaario L.M."/>
            <person name="Yamada A."/>
            <person name="Yan M."/>
            <person name="Wang P."/>
            <person name="Xu J."/>
            <person name="Bruns T."/>
            <person name="Baldrian P."/>
            <person name="Vilgalys R."/>
            <person name="Dunand C."/>
            <person name="Henrissat B."/>
            <person name="Grigoriev I.V."/>
            <person name="Hibbett D."/>
            <person name="Nagy L.G."/>
            <person name="Martin F.M."/>
        </authorList>
    </citation>
    <scope>NUCLEOTIDE SEQUENCE</scope>
    <source>
        <strain evidence="2">UP504</strain>
    </source>
</reference>
<proteinExistence type="predicted"/>
<name>A0A9P6AHW0_9AGAM</name>
<feature type="compositionally biased region" description="Basic and acidic residues" evidence="1">
    <location>
        <begin position="224"/>
        <end position="235"/>
    </location>
</feature>
<feature type="region of interest" description="Disordered" evidence="1">
    <location>
        <begin position="135"/>
        <end position="258"/>
    </location>
</feature>
<feature type="compositionally biased region" description="Basic residues" evidence="1">
    <location>
        <begin position="236"/>
        <end position="249"/>
    </location>
</feature>
<comment type="caution">
    <text evidence="2">The sequence shown here is derived from an EMBL/GenBank/DDBJ whole genome shotgun (WGS) entry which is preliminary data.</text>
</comment>
<organism evidence="2 3">
    <name type="scientific">Hydnum rufescens UP504</name>
    <dbReference type="NCBI Taxonomy" id="1448309"/>
    <lineage>
        <taxon>Eukaryota</taxon>
        <taxon>Fungi</taxon>
        <taxon>Dikarya</taxon>
        <taxon>Basidiomycota</taxon>
        <taxon>Agaricomycotina</taxon>
        <taxon>Agaricomycetes</taxon>
        <taxon>Cantharellales</taxon>
        <taxon>Hydnaceae</taxon>
        <taxon>Hydnum</taxon>
    </lineage>
</organism>
<sequence length="298" mass="31822">MNDETVSPSRVPLGLKNAYVLLYQKDQGQVLEQVVSAPVLAAAAEIVPGPSRAALLAAGKKRKAEEDEEDIGVKAIAPSLPADPNLSPIFKMPKFDLPVIPQMDPATSSLSAKIKAVGSSTPSPRALAGLQSLMEYGGDTSSGPDEPESVHEPVASTSKALPSPLLAVASTATLSSREASPSDYYPADPPTPSAAAPTAAGPSTIEATNFYGKSSQDRFKKRRHSDENARDDLPIHHRLAGKSKARRKDRRDYNSPFSKSALRANLGDDRSGSSILFAHRPNRLSAKDRMRPKKHMLI</sequence>
<protein>
    <submittedName>
        <fullName evidence="2">Uncharacterized protein</fullName>
    </submittedName>
</protein>
<feature type="compositionally biased region" description="Low complexity" evidence="1">
    <location>
        <begin position="193"/>
        <end position="203"/>
    </location>
</feature>
<evidence type="ECO:0000256" key="1">
    <source>
        <dbReference type="SAM" id="MobiDB-lite"/>
    </source>
</evidence>
<dbReference type="AlphaFoldDB" id="A0A9P6AHW0"/>
<keyword evidence="3" id="KW-1185">Reference proteome</keyword>
<evidence type="ECO:0000313" key="3">
    <source>
        <dbReference type="Proteomes" id="UP000886523"/>
    </source>
</evidence>
<accession>A0A9P6AHW0</accession>
<evidence type="ECO:0000313" key="2">
    <source>
        <dbReference type="EMBL" id="KAF9506119.1"/>
    </source>
</evidence>
<gene>
    <name evidence="2" type="ORF">BS47DRAFT_461760</name>
</gene>
<dbReference type="Proteomes" id="UP000886523">
    <property type="component" value="Unassembled WGS sequence"/>
</dbReference>
<feature type="compositionally biased region" description="Polar residues" evidence="1">
    <location>
        <begin position="205"/>
        <end position="214"/>
    </location>
</feature>